<feature type="compositionally biased region" description="Polar residues" evidence="1">
    <location>
        <begin position="1"/>
        <end position="12"/>
    </location>
</feature>
<evidence type="ECO:0000313" key="3">
    <source>
        <dbReference type="Proteomes" id="UP001146351"/>
    </source>
</evidence>
<dbReference type="Proteomes" id="UP001146351">
    <property type="component" value="Unassembled WGS sequence"/>
</dbReference>
<protein>
    <submittedName>
        <fullName evidence="2">Uncharacterized protein</fullName>
    </submittedName>
</protein>
<feature type="region of interest" description="Disordered" evidence="1">
    <location>
        <begin position="1"/>
        <end position="21"/>
    </location>
</feature>
<keyword evidence="3" id="KW-1185">Reference proteome</keyword>
<comment type="caution">
    <text evidence="2">The sequence shown here is derived from an EMBL/GenBank/DDBJ whole genome shotgun (WGS) entry which is preliminary data.</text>
</comment>
<name>A0A9W9LVA4_9EURO</name>
<evidence type="ECO:0000313" key="2">
    <source>
        <dbReference type="EMBL" id="KAJ5179321.1"/>
    </source>
</evidence>
<accession>A0A9W9LVA4</accession>
<dbReference type="OrthoDB" id="4501485at2759"/>
<sequence length="79" mass="8396">MSIPEPSSTHRNGATVAPLTRTNVTQIPKVASSNLERFARAPVSDSPYFLGSRLQEPSTHLAGLTSQLSALDAMFKAGN</sequence>
<reference evidence="2" key="2">
    <citation type="journal article" date="2023" name="IMA Fungus">
        <title>Comparative genomic study of the Penicillium genus elucidates a diverse pangenome and 15 lateral gene transfer events.</title>
        <authorList>
            <person name="Petersen C."/>
            <person name="Sorensen T."/>
            <person name="Nielsen M.R."/>
            <person name="Sondergaard T.E."/>
            <person name="Sorensen J.L."/>
            <person name="Fitzpatrick D.A."/>
            <person name="Frisvad J.C."/>
            <person name="Nielsen K.L."/>
        </authorList>
    </citation>
    <scope>NUCLEOTIDE SEQUENCE</scope>
    <source>
        <strain evidence="2">IBT 21917</strain>
    </source>
</reference>
<dbReference type="EMBL" id="JAPQKO010000002">
    <property type="protein sequence ID" value="KAJ5179321.1"/>
    <property type="molecule type" value="Genomic_DNA"/>
</dbReference>
<gene>
    <name evidence="2" type="ORF">N7492_002531</name>
</gene>
<proteinExistence type="predicted"/>
<dbReference type="AlphaFoldDB" id="A0A9W9LVA4"/>
<reference evidence="2" key="1">
    <citation type="submission" date="2022-11" db="EMBL/GenBank/DDBJ databases">
        <authorList>
            <person name="Petersen C."/>
        </authorList>
    </citation>
    <scope>NUCLEOTIDE SEQUENCE</scope>
    <source>
        <strain evidence="2">IBT 21917</strain>
    </source>
</reference>
<evidence type="ECO:0000256" key="1">
    <source>
        <dbReference type="SAM" id="MobiDB-lite"/>
    </source>
</evidence>
<organism evidence="2 3">
    <name type="scientific">Penicillium capsulatum</name>
    <dbReference type="NCBI Taxonomy" id="69766"/>
    <lineage>
        <taxon>Eukaryota</taxon>
        <taxon>Fungi</taxon>
        <taxon>Dikarya</taxon>
        <taxon>Ascomycota</taxon>
        <taxon>Pezizomycotina</taxon>
        <taxon>Eurotiomycetes</taxon>
        <taxon>Eurotiomycetidae</taxon>
        <taxon>Eurotiales</taxon>
        <taxon>Aspergillaceae</taxon>
        <taxon>Penicillium</taxon>
    </lineage>
</organism>